<organism evidence="2 3">
    <name type="scientific">Myxococcus xanthus</name>
    <dbReference type="NCBI Taxonomy" id="34"/>
    <lineage>
        <taxon>Bacteria</taxon>
        <taxon>Pseudomonadati</taxon>
        <taxon>Myxococcota</taxon>
        <taxon>Myxococcia</taxon>
        <taxon>Myxococcales</taxon>
        <taxon>Cystobacterineae</taxon>
        <taxon>Myxococcaceae</taxon>
        <taxon>Myxococcus</taxon>
    </lineage>
</organism>
<accession>A0A7Y4ILW7</accession>
<dbReference type="Proteomes" id="UP000533080">
    <property type="component" value="Unassembled WGS sequence"/>
</dbReference>
<dbReference type="InterPro" id="IPR011990">
    <property type="entry name" value="TPR-like_helical_dom_sf"/>
</dbReference>
<feature type="compositionally biased region" description="Low complexity" evidence="1">
    <location>
        <begin position="13"/>
        <end position="26"/>
    </location>
</feature>
<evidence type="ECO:0000313" key="2">
    <source>
        <dbReference type="EMBL" id="NOJ81662.1"/>
    </source>
</evidence>
<dbReference type="Pfam" id="PF13174">
    <property type="entry name" value="TPR_6"/>
    <property type="match status" value="1"/>
</dbReference>
<dbReference type="Gene3D" id="1.25.40.10">
    <property type="entry name" value="Tetratricopeptide repeat domain"/>
    <property type="match status" value="1"/>
</dbReference>
<comment type="caution">
    <text evidence="2">The sequence shown here is derived from an EMBL/GenBank/DDBJ whole genome shotgun (WGS) entry which is preliminary data.</text>
</comment>
<protein>
    <submittedName>
        <fullName evidence="2">Tetratricopeptide repeat protein</fullName>
    </submittedName>
</protein>
<proteinExistence type="predicted"/>
<dbReference type="SUPFAM" id="SSF48452">
    <property type="entry name" value="TPR-like"/>
    <property type="match status" value="1"/>
</dbReference>
<gene>
    <name evidence="2" type="ORF">HNV28_25590</name>
</gene>
<evidence type="ECO:0000256" key="1">
    <source>
        <dbReference type="SAM" id="MobiDB-lite"/>
    </source>
</evidence>
<feature type="region of interest" description="Disordered" evidence="1">
    <location>
        <begin position="1"/>
        <end position="34"/>
    </location>
</feature>
<dbReference type="EMBL" id="JABFNT010000095">
    <property type="protein sequence ID" value="NOJ81662.1"/>
    <property type="molecule type" value="Genomic_DNA"/>
</dbReference>
<dbReference type="AlphaFoldDB" id="A0A7Y4ILW7"/>
<evidence type="ECO:0000313" key="3">
    <source>
        <dbReference type="Proteomes" id="UP000533080"/>
    </source>
</evidence>
<reference evidence="2 3" key="1">
    <citation type="submission" date="2020-05" db="EMBL/GenBank/DDBJ databases">
        <authorList>
            <person name="Whitworth D."/>
        </authorList>
    </citation>
    <scope>NUCLEOTIDE SEQUENCE [LARGE SCALE GENOMIC DNA]</scope>
    <source>
        <strain evidence="2 3">AM005</strain>
    </source>
</reference>
<dbReference type="InterPro" id="IPR019734">
    <property type="entry name" value="TPR_rpt"/>
</dbReference>
<name>A0A7Y4ILW7_MYXXA</name>
<sequence length="323" mass="35734">MLPSDWSFPSRSGDQPAGQALAGAPPGREKSGRAGRLRLRWRPMRSLALISLLALPGCFYPADRGRALEAKVDRLGTDSAQIQAELKETREQLAATLPKIDEKVAEVTKALKGLDTAARRKDADIGVQFQKTVEDLALLRGQVETYLHKITELETALAAQDQKLVSMQGEAALKEAEAKKKAEELKRPTDKKEFLALAKAKAKAGDVLLARQLYNEFMKKWAKDPLVGDAHFGLGETYFSESKCREALFEYGKVLQDFPKAESAPESYLRSSDCFAQLKMKEESRLALEELIKSYPKSAEAKTAKERIAELDKKAAPAKKGKK</sequence>